<keyword evidence="3" id="KW-1185">Reference proteome</keyword>
<evidence type="ECO:0000313" key="3">
    <source>
        <dbReference type="Proteomes" id="UP000191680"/>
    </source>
</evidence>
<gene>
    <name evidence="2" type="ORF">BUL40_11830</name>
</gene>
<reference evidence="2 3" key="1">
    <citation type="submission" date="2016-12" db="EMBL/GenBank/DDBJ databases">
        <authorList>
            <person name="Song W.-J."/>
            <person name="Kurnit D.M."/>
        </authorList>
    </citation>
    <scope>NUCLEOTIDE SEQUENCE [LARGE SCALE GENOMIC DNA]</scope>
    <source>
        <strain evidence="2 3">HSG9</strain>
    </source>
</reference>
<sequence>MLGTLLKDIRNFIRRLLFKARAKYCKWYRKGWLFWPLKFIWVNYKYVLRTLNYPFADYKKLNQTNRGLGIIAPLLFVLITMFIVGRLTHTEKIPYVKRTYASYDCDVEVLPLTTIGVGERTSLGFNLPCYPDIPMNLMVKGGYGVLVLKDTIANGKLNFELPKAIVQKTGDYEFSLIYGEKELKKFTAEVVTNDDNINFIESYFGPRIILAGGRDYTMLTVAPTDSFDNPMPNGTQIKVNENFKEVQKSHQLEIKDFTAFKRFYSYNKTGKITVSMQSQNGVTTKEKTTDVYPFTPQDFSISHTKEHSFSDGNEVVTFRTSQLKDIYGNVLQNGTMVHFLINTESGKKLTAYAKTVKGIATTKVQHPYEADSWEVQAFVPGLAESNIITIDFKSITIDLPINFKASNRRLIVGPIKSYMGQLVPNGTAVSLHIEGENKDETKVQYTVGGKTEFILRDFYYPNGVYQMNIKALGIQKTKLKKLTDE</sequence>
<accession>A0A1V6LPR8</accession>
<dbReference type="EMBL" id="MTBC01000008">
    <property type="protein sequence ID" value="OQD42109.1"/>
    <property type="molecule type" value="Genomic_DNA"/>
</dbReference>
<organism evidence="2 3">
    <name type="scientific">Croceivirga radicis</name>
    <dbReference type="NCBI Taxonomy" id="1929488"/>
    <lineage>
        <taxon>Bacteria</taxon>
        <taxon>Pseudomonadati</taxon>
        <taxon>Bacteroidota</taxon>
        <taxon>Flavobacteriia</taxon>
        <taxon>Flavobacteriales</taxon>
        <taxon>Flavobacteriaceae</taxon>
        <taxon>Croceivirga</taxon>
    </lineage>
</organism>
<evidence type="ECO:0000256" key="1">
    <source>
        <dbReference type="SAM" id="Phobius"/>
    </source>
</evidence>
<feature type="transmembrane region" description="Helical" evidence="1">
    <location>
        <begin position="68"/>
        <end position="88"/>
    </location>
</feature>
<dbReference type="AlphaFoldDB" id="A0A1V6LPR8"/>
<evidence type="ECO:0000313" key="2">
    <source>
        <dbReference type="EMBL" id="OQD42109.1"/>
    </source>
</evidence>
<keyword evidence="1" id="KW-1133">Transmembrane helix</keyword>
<keyword evidence="1" id="KW-0812">Transmembrane</keyword>
<dbReference type="Proteomes" id="UP000191680">
    <property type="component" value="Unassembled WGS sequence"/>
</dbReference>
<comment type="caution">
    <text evidence="2">The sequence shown here is derived from an EMBL/GenBank/DDBJ whole genome shotgun (WGS) entry which is preliminary data.</text>
</comment>
<proteinExistence type="predicted"/>
<keyword evidence="1" id="KW-0472">Membrane</keyword>
<protein>
    <submittedName>
        <fullName evidence="2">Uncharacterized protein</fullName>
    </submittedName>
</protein>
<name>A0A1V6LPR8_9FLAO</name>